<feature type="domain" description="ABC transporter" evidence="5">
    <location>
        <begin position="247"/>
        <end position="482"/>
    </location>
</feature>
<feature type="transmembrane region" description="Helical" evidence="4">
    <location>
        <begin position="200"/>
        <end position="218"/>
    </location>
</feature>
<accession>U5NCN3</accession>
<sequence>MKFKVLSIISSLCTSFLPLTIFSGKKIMENYKIMAEDEFLQNNGQNLATKNNSLPQHSYWSMIMASGGFSWLKKLLYQLDFNKTSGNKGIVELKGLLNSSESLYSKDLHKLLNKFLTDLDWKHLISPTEHEDQKSDKELKQENLVSNFDSFSTKFLTLSNWIDFSIFSVVILFCSSFFLFGWIIFIALDPNISKSRKIKRISYHIITQLPGWFLFYYLDKKRKINKFDLPFYLKRRKESKDHQISSFELSNVNYQLNNYQILKNISCNLEKNEFYSIIGPNGAGKTTFLKHLGGILKSNSGELYLGGKELKNIDIKYFWKKTAYIPQELNIQADTPVYDFLLYSRYSSISRLEKISDLDHIKTLEVIKSVGIQELRWKRMGELSGGQRQKVILASILMKDAELILMDEPTTFLDVHNRNFFISFLKKLHLSGKTIIANLHNFTEIANLSTRIVALKDGKIFKMGDKVEILKADILNQLYDLNLSSENWNSLLYSTSSNY</sequence>
<evidence type="ECO:0000259" key="5">
    <source>
        <dbReference type="PROSITE" id="PS50893"/>
    </source>
</evidence>
<dbReference type="InterPro" id="IPR003439">
    <property type="entry name" value="ABC_transporter-like_ATP-bd"/>
</dbReference>
<dbReference type="SUPFAM" id="SSF52540">
    <property type="entry name" value="P-loop containing nucleoside triphosphate hydrolases"/>
    <property type="match status" value="1"/>
</dbReference>
<dbReference type="GO" id="GO:0016887">
    <property type="term" value="F:ATP hydrolysis activity"/>
    <property type="evidence" value="ECO:0007669"/>
    <property type="project" value="InterPro"/>
</dbReference>
<dbReference type="GO" id="GO:0005524">
    <property type="term" value="F:ATP binding"/>
    <property type="evidence" value="ECO:0007669"/>
    <property type="project" value="UniProtKB-KW"/>
</dbReference>
<dbReference type="EMBL" id="CP006771">
    <property type="protein sequence ID" value="AGX89187.1"/>
    <property type="molecule type" value="Genomic_DNA"/>
</dbReference>
<dbReference type="Pfam" id="PF00005">
    <property type="entry name" value="ABC_tran"/>
    <property type="match status" value="1"/>
</dbReference>
<reference evidence="6 7" key="1">
    <citation type="journal article" date="2013" name="Genome Announc.">
        <title>Genome Sequence of Mycoplasma parvum (Formerly Eperythrozoon parvum), a Diminutive Hemoplasma of the Pig.</title>
        <authorList>
            <person name="do Nascimento N.C."/>
            <person name="Dos Santos A.P."/>
            <person name="Chu Y."/>
            <person name="Guimaraes A.M."/>
            <person name="Pagliaro A."/>
            <person name="Messick J.B."/>
        </authorList>
    </citation>
    <scope>NUCLEOTIDE SEQUENCE [LARGE SCALE GENOMIC DNA]</scope>
    <source>
        <strain evidence="6 7">Indiana</strain>
    </source>
</reference>
<keyword evidence="4" id="KW-0812">Transmembrane</keyword>
<dbReference type="InterPro" id="IPR003593">
    <property type="entry name" value="AAA+_ATPase"/>
</dbReference>
<dbReference type="Gene3D" id="3.40.50.300">
    <property type="entry name" value="P-loop containing nucleotide triphosphate hydrolases"/>
    <property type="match status" value="1"/>
</dbReference>
<evidence type="ECO:0000256" key="4">
    <source>
        <dbReference type="SAM" id="Phobius"/>
    </source>
</evidence>
<dbReference type="Proteomes" id="UP000017119">
    <property type="component" value="Chromosome"/>
</dbReference>
<protein>
    <recommendedName>
        <fullName evidence="5">ABC transporter domain-containing protein</fullName>
    </recommendedName>
</protein>
<dbReference type="KEGG" id="mpv:PRV_02245"/>
<feature type="transmembrane region" description="Helical" evidence="4">
    <location>
        <begin position="6"/>
        <end position="24"/>
    </location>
</feature>
<evidence type="ECO:0000313" key="7">
    <source>
        <dbReference type="Proteomes" id="UP000017119"/>
    </source>
</evidence>
<keyword evidence="1" id="KW-0813">Transport</keyword>
<feature type="transmembrane region" description="Helical" evidence="4">
    <location>
        <begin position="164"/>
        <end position="188"/>
    </location>
</feature>
<dbReference type="STRING" id="1403316.PRV_02245"/>
<dbReference type="InterPro" id="IPR027417">
    <property type="entry name" value="P-loop_NTPase"/>
</dbReference>
<dbReference type="PANTHER" id="PTHR42734">
    <property type="entry name" value="METAL TRANSPORT SYSTEM ATP-BINDING PROTEIN TM_0124-RELATED"/>
    <property type="match status" value="1"/>
</dbReference>
<name>U5NCN3_9MOLU</name>
<dbReference type="InterPro" id="IPR017871">
    <property type="entry name" value="ABC_transporter-like_CS"/>
</dbReference>
<evidence type="ECO:0000256" key="2">
    <source>
        <dbReference type="ARBA" id="ARBA00022741"/>
    </source>
</evidence>
<dbReference type="HOGENOM" id="CLU_548375_0_0_14"/>
<dbReference type="InterPro" id="IPR050153">
    <property type="entry name" value="Metal_Ion_Import_ABC"/>
</dbReference>
<keyword evidence="4" id="KW-1133">Transmembrane helix</keyword>
<dbReference type="PROSITE" id="PS50893">
    <property type="entry name" value="ABC_TRANSPORTER_2"/>
    <property type="match status" value="1"/>
</dbReference>
<keyword evidence="7" id="KW-1185">Reference proteome</keyword>
<organism evidence="6 7">
    <name type="scientific">Mycoplasma parvum str. Indiana</name>
    <dbReference type="NCBI Taxonomy" id="1403316"/>
    <lineage>
        <taxon>Bacteria</taxon>
        <taxon>Bacillati</taxon>
        <taxon>Mycoplasmatota</taxon>
        <taxon>Mollicutes</taxon>
        <taxon>Mycoplasmataceae</taxon>
        <taxon>Mycoplasma</taxon>
    </lineage>
</organism>
<proteinExistence type="predicted"/>
<dbReference type="PATRIC" id="fig|1403316.3.peg.418"/>
<gene>
    <name evidence="6" type="ORF">PRV_02245</name>
</gene>
<dbReference type="OrthoDB" id="389713at2"/>
<dbReference type="PROSITE" id="PS00211">
    <property type="entry name" value="ABC_TRANSPORTER_1"/>
    <property type="match status" value="1"/>
</dbReference>
<keyword evidence="3" id="KW-0067">ATP-binding</keyword>
<evidence type="ECO:0000256" key="3">
    <source>
        <dbReference type="ARBA" id="ARBA00022840"/>
    </source>
</evidence>
<dbReference type="RefSeq" id="WP_022770139.1">
    <property type="nucleotide sequence ID" value="NC_022575.1"/>
</dbReference>
<dbReference type="SMART" id="SM00382">
    <property type="entry name" value="AAA"/>
    <property type="match status" value="1"/>
</dbReference>
<dbReference type="AlphaFoldDB" id="U5NCN3"/>
<keyword evidence="2" id="KW-0547">Nucleotide-binding</keyword>
<evidence type="ECO:0000313" key="6">
    <source>
        <dbReference type="EMBL" id="AGX89187.1"/>
    </source>
</evidence>
<evidence type="ECO:0000256" key="1">
    <source>
        <dbReference type="ARBA" id="ARBA00022448"/>
    </source>
</evidence>
<keyword evidence="4" id="KW-0472">Membrane</keyword>